<keyword evidence="1" id="KW-1133">Transmembrane helix</keyword>
<dbReference type="Proteomes" id="UP000299102">
    <property type="component" value="Unassembled WGS sequence"/>
</dbReference>
<feature type="transmembrane region" description="Helical" evidence="1">
    <location>
        <begin position="21"/>
        <end position="40"/>
    </location>
</feature>
<dbReference type="OrthoDB" id="2354286at2759"/>
<comment type="caution">
    <text evidence="2">The sequence shown here is derived from an EMBL/GenBank/DDBJ whole genome shotgun (WGS) entry which is preliminary data.</text>
</comment>
<keyword evidence="3" id="KW-1185">Reference proteome</keyword>
<feature type="transmembrane region" description="Helical" evidence="1">
    <location>
        <begin position="85"/>
        <end position="103"/>
    </location>
</feature>
<keyword evidence="1" id="KW-0472">Membrane</keyword>
<feature type="transmembrane region" description="Helical" evidence="1">
    <location>
        <begin position="55"/>
        <end position="73"/>
    </location>
</feature>
<organism evidence="2 3">
    <name type="scientific">Eumeta variegata</name>
    <name type="common">Bagworm moth</name>
    <name type="synonym">Eumeta japonica</name>
    <dbReference type="NCBI Taxonomy" id="151549"/>
    <lineage>
        <taxon>Eukaryota</taxon>
        <taxon>Metazoa</taxon>
        <taxon>Ecdysozoa</taxon>
        <taxon>Arthropoda</taxon>
        <taxon>Hexapoda</taxon>
        <taxon>Insecta</taxon>
        <taxon>Pterygota</taxon>
        <taxon>Neoptera</taxon>
        <taxon>Endopterygota</taxon>
        <taxon>Lepidoptera</taxon>
        <taxon>Glossata</taxon>
        <taxon>Ditrysia</taxon>
        <taxon>Tineoidea</taxon>
        <taxon>Psychidae</taxon>
        <taxon>Oiketicinae</taxon>
        <taxon>Eumeta</taxon>
    </lineage>
</organism>
<name>A0A4C1WE25_EUMVA</name>
<reference evidence="2 3" key="1">
    <citation type="journal article" date="2019" name="Commun. Biol.">
        <title>The bagworm genome reveals a unique fibroin gene that provides high tensile strength.</title>
        <authorList>
            <person name="Kono N."/>
            <person name="Nakamura H."/>
            <person name="Ohtoshi R."/>
            <person name="Tomita M."/>
            <person name="Numata K."/>
            <person name="Arakawa K."/>
        </authorList>
    </citation>
    <scope>NUCLEOTIDE SEQUENCE [LARGE SCALE GENOMIC DNA]</scope>
</reference>
<protein>
    <submittedName>
        <fullName evidence="2">Uncharacterized protein</fullName>
    </submittedName>
</protein>
<dbReference type="AlphaFoldDB" id="A0A4C1WE25"/>
<proteinExistence type="predicted"/>
<dbReference type="EMBL" id="BGZK01000543">
    <property type="protein sequence ID" value="GBP49371.1"/>
    <property type="molecule type" value="Genomic_DNA"/>
</dbReference>
<evidence type="ECO:0000313" key="2">
    <source>
        <dbReference type="EMBL" id="GBP49371.1"/>
    </source>
</evidence>
<sequence length="176" mass="19880">MSGLLLETFCFNINLRYGALIVAYLQLIIELVGGMLLIMYPDAYSPRGQFTVEDFEAIAILLLSLTFTIMLIRGLHLNKSNRVKAYLIFSIMLLVLILTHVVMGRFEFPIIKEIALRSIKEKDEQQGNGLHVLPAGDRKLLLPNREEGGSQRIANIKVTLQAALRHRCTCLIVIWA</sequence>
<accession>A0A4C1WE25</accession>
<evidence type="ECO:0000313" key="3">
    <source>
        <dbReference type="Proteomes" id="UP000299102"/>
    </source>
</evidence>
<keyword evidence="1" id="KW-0812">Transmembrane</keyword>
<gene>
    <name evidence="2" type="ORF">EVAR_24676_1</name>
</gene>
<evidence type="ECO:0000256" key="1">
    <source>
        <dbReference type="SAM" id="Phobius"/>
    </source>
</evidence>